<dbReference type="AlphaFoldDB" id="A0AAV1IBL8"/>
<evidence type="ECO:0000313" key="3">
    <source>
        <dbReference type="EMBL" id="CAK0783334.1"/>
    </source>
</evidence>
<keyword evidence="4" id="KW-1185">Reference proteome</keyword>
<keyword evidence="2" id="KW-0472">Membrane</keyword>
<proteinExistence type="predicted"/>
<protein>
    <submittedName>
        <fullName evidence="3">Uncharacterized protein</fullName>
    </submittedName>
</protein>
<evidence type="ECO:0000313" key="4">
    <source>
        <dbReference type="Proteomes" id="UP001314263"/>
    </source>
</evidence>
<organism evidence="3 4">
    <name type="scientific">Coccomyxa viridis</name>
    <dbReference type="NCBI Taxonomy" id="1274662"/>
    <lineage>
        <taxon>Eukaryota</taxon>
        <taxon>Viridiplantae</taxon>
        <taxon>Chlorophyta</taxon>
        <taxon>core chlorophytes</taxon>
        <taxon>Trebouxiophyceae</taxon>
        <taxon>Trebouxiophyceae incertae sedis</taxon>
        <taxon>Coccomyxaceae</taxon>
        <taxon>Coccomyxa</taxon>
    </lineage>
</organism>
<sequence length="187" mass="20488">MASSSKKLKELQDQMEKQGRDLESAFEAGPASSSGQQEGHEGSFKGVGTFQVDASDRDRLLRKDRPAAKVPLLPHDTWQNVKLAGVVIIAALLAVFLLWLLFSGEPQEKATSPSGLTFVHPPLNASELATQQPQNSCPEREWLPEECIGSLREKSKKVFDHCQLFFSETGYSMDLLTKCGIVATSSP</sequence>
<evidence type="ECO:0000256" key="1">
    <source>
        <dbReference type="SAM" id="MobiDB-lite"/>
    </source>
</evidence>
<dbReference type="Proteomes" id="UP001314263">
    <property type="component" value="Unassembled WGS sequence"/>
</dbReference>
<feature type="compositionally biased region" description="Basic and acidic residues" evidence="1">
    <location>
        <begin position="7"/>
        <end position="23"/>
    </location>
</feature>
<reference evidence="3 4" key="1">
    <citation type="submission" date="2023-10" db="EMBL/GenBank/DDBJ databases">
        <authorList>
            <person name="Maclean D."/>
            <person name="Macfadyen A."/>
        </authorList>
    </citation>
    <scope>NUCLEOTIDE SEQUENCE [LARGE SCALE GENOMIC DNA]</scope>
</reference>
<gene>
    <name evidence="3" type="ORF">CVIRNUC_006533</name>
</gene>
<feature type="region of interest" description="Disordered" evidence="1">
    <location>
        <begin position="1"/>
        <end position="47"/>
    </location>
</feature>
<feature type="transmembrane region" description="Helical" evidence="2">
    <location>
        <begin position="83"/>
        <end position="102"/>
    </location>
</feature>
<evidence type="ECO:0000256" key="2">
    <source>
        <dbReference type="SAM" id="Phobius"/>
    </source>
</evidence>
<keyword evidence="2" id="KW-1133">Transmembrane helix</keyword>
<accession>A0AAV1IBL8</accession>
<name>A0AAV1IBL8_9CHLO</name>
<comment type="caution">
    <text evidence="3">The sequence shown here is derived from an EMBL/GenBank/DDBJ whole genome shotgun (WGS) entry which is preliminary data.</text>
</comment>
<dbReference type="EMBL" id="CAUYUE010000008">
    <property type="protein sequence ID" value="CAK0783334.1"/>
    <property type="molecule type" value="Genomic_DNA"/>
</dbReference>
<keyword evidence="2" id="KW-0812">Transmembrane</keyword>